<dbReference type="SMART" id="SM00360">
    <property type="entry name" value="RRM"/>
    <property type="match status" value="2"/>
</dbReference>
<dbReference type="Gene3D" id="3.30.70.330">
    <property type="match status" value="2"/>
</dbReference>
<evidence type="ECO:0000256" key="4">
    <source>
        <dbReference type="SAM" id="MobiDB-lite"/>
    </source>
</evidence>
<dbReference type="InterPro" id="IPR012677">
    <property type="entry name" value="Nucleotide-bd_a/b_plait_sf"/>
</dbReference>
<feature type="compositionally biased region" description="Low complexity" evidence="4">
    <location>
        <begin position="210"/>
        <end position="228"/>
    </location>
</feature>
<dbReference type="InterPro" id="IPR000504">
    <property type="entry name" value="RRM_dom"/>
</dbReference>
<feature type="region of interest" description="Disordered" evidence="4">
    <location>
        <begin position="181"/>
        <end position="228"/>
    </location>
</feature>
<reference evidence="6" key="1">
    <citation type="submission" date="2015-07" db="EMBL/GenBank/DDBJ databases">
        <title>MeaNS - Measles Nucleotide Surveillance Program.</title>
        <authorList>
            <person name="Tran T."/>
            <person name="Druce J."/>
        </authorList>
    </citation>
    <scope>NUCLEOTIDE SEQUENCE</scope>
    <source>
        <strain evidence="6">UCB-OBI-ISO-001</strain>
        <tissue evidence="6">Gonad</tissue>
    </source>
</reference>
<name>A0A0L8I9Y5_OCTBM</name>
<evidence type="ECO:0000256" key="1">
    <source>
        <dbReference type="ARBA" id="ARBA00022737"/>
    </source>
</evidence>
<evidence type="ECO:0000256" key="2">
    <source>
        <dbReference type="ARBA" id="ARBA00022884"/>
    </source>
</evidence>
<dbReference type="PROSITE" id="PS50102">
    <property type="entry name" value="RRM"/>
    <property type="match status" value="2"/>
</dbReference>
<evidence type="ECO:0000259" key="5">
    <source>
        <dbReference type="PROSITE" id="PS50102"/>
    </source>
</evidence>
<gene>
    <name evidence="6" type="ORF">OCBIM_22026163mg</name>
</gene>
<evidence type="ECO:0000313" key="6">
    <source>
        <dbReference type="EMBL" id="KOF98318.1"/>
    </source>
</evidence>
<accession>A0A0L8I9Y5</accession>
<dbReference type="InterPro" id="IPR035979">
    <property type="entry name" value="RBD_domain_sf"/>
</dbReference>
<dbReference type="SUPFAM" id="SSF54928">
    <property type="entry name" value="RNA-binding domain, RBD"/>
    <property type="match status" value="2"/>
</dbReference>
<evidence type="ECO:0000256" key="3">
    <source>
        <dbReference type="PROSITE-ProRule" id="PRU00176"/>
    </source>
</evidence>
<dbReference type="KEGG" id="obi:106878018"/>
<dbReference type="OrthoDB" id="167718at2759"/>
<dbReference type="EMBL" id="KQ416186">
    <property type="protein sequence ID" value="KOF98318.1"/>
    <property type="molecule type" value="Genomic_DNA"/>
</dbReference>
<feature type="compositionally biased region" description="Basic and acidic residues" evidence="4">
    <location>
        <begin position="313"/>
        <end position="328"/>
    </location>
</feature>
<dbReference type="GO" id="GO:0003729">
    <property type="term" value="F:mRNA binding"/>
    <property type="evidence" value="ECO:0007669"/>
    <property type="project" value="TreeGrafter"/>
</dbReference>
<feature type="domain" description="RRM" evidence="5">
    <location>
        <begin position="15"/>
        <end position="90"/>
    </location>
</feature>
<proteinExistence type="predicted"/>
<protein>
    <recommendedName>
        <fullName evidence="5">RRM domain-containing protein</fullName>
    </recommendedName>
</protein>
<dbReference type="AlphaFoldDB" id="A0A0L8I9Y5"/>
<keyword evidence="1" id="KW-0677">Repeat</keyword>
<keyword evidence="2 3" id="KW-0694">RNA-binding</keyword>
<sequence>MADRRFVAMDDRDWCKLFVGRLNRDINEKHLKSYFENWGEVVEARIVRDSYGFVTFRYPQHLDDCQSARPHSIGEQQIITRRVNSRDKNTAEVYKLFIKGVSEDTTETDIKQAFSPYGIIKDIEMPKDLRTGQQKDFCFVTFDDYDSVDKCVIQQTFSVAGRDVWVQKDRKQDLQGRSVTYRKGGYEDGYSNSSNYRRDQGWHNGGISNGGNNNNYNGGGHNSSNYSGDSAWRNGNSYSRSNYRRENNWNGRSSYHQRDDGFTNRLNFNRDPNWSNSHTSSYHDQQRSGGHTNTNYHRERSLGRVSSSYGNKDQTRSSKRNYDKQGRN</sequence>
<feature type="region of interest" description="Disordered" evidence="4">
    <location>
        <begin position="243"/>
        <end position="328"/>
    </location>
</feature>
<dbReference type="Pfam" id="PF00076">
    <property type="entry name" value="RRM_1"/>
    <property type="match status" value="2"/>
</dbReference>
<feature type="compositionally biased region" description="Polar residues" evidence="4">
    <location>
        <begin position="264"/>
        <end position="295"/>
    </location>
</feature>
<dbReference type="PANTHER" id="PTHR48032:SF6">
    <property type="entry name" value="RNA-BINDING (RRM_RBD_RNP MOTIFS) FAMILY PROTEIN"/>
    <property type="match status" value="1"/>
</dbReference>
<dbReference type="GO" id="GO:0006417">
    <property type="term" value="P:regulation of translation"/>
    <property type="evidence" value="ECO:0007669"/>
    <property type="project" value="TreeGrafter"/>
</dbReference>
<dbReference type="STRING" id="37653.A0A0L8I9Y5"/>
<dbReference type="PANTHER" id="PTHR48032">
    <property type="entry name" value="RNA-BINDING PROTEIN MUSASHI HOMOLOG RBP6"/>
    <property type="match status" value="1"/>
</dbReference>
<organism evidence="6">
    <name type="scientific">Octopus bimaculoides</name>
    <name type="common">California two-spotted octopus</name>
    <dbReference type="NCBI Taxonomy" id="37653"/>
    <lineage>
        <taxon>Eukaryota</taxon>
        <taxon>Metazoa</taxon>
        <taxon>Spiralia</taxon>
        <taxon>Lophotrochozoa</taxon>
        <taxon>Mollusca</taxon>
        <taxon>Cephalopoda</taxon>
        <taxon>Coleoidea</taxon>
        <taxon>Octopodiformes</taxon>
        <taxon>Octopoda</taxon>
        <taxon>Incirrata</taxon>
        <taxon>Octopodidae</taxon>
        <taxon>Octopus</taxon>
    </lineage>
</organism>
<feature type="domain" description="RRM" evidence="5">
    <location>
        <begin position="94"/>
        <end position="171"/>
    </location>
</feature>